<gene>
    <name evidence="1" type="ORF">DSO57_1032387</name>
</gene>
<proteinExistence type="predicted"/>
<keyword evidence="2" id="KW-1185">Reference proteome</keyword>
<dbReference type="EMBL" id="QTSX02005922">
    <property type="protein sequence ID" value="KAJ9056508.1"/>
    <property type="molecule type" value="Genomic_DNA"/>
</dbReference>
<accession>A0ACC2S2A3</accession>
<organism evidence="1 2">
    <name type="scientific">Entomophthora muscae</name>
    <dbReference type="NCBI Taxonomy" id="34485"/>
    <lineage>
        <taxon>Eukaryota</taxon>
        <taxon>Fungi</taxon>
        <taxon>Fungi incertae sedis</taxon>
        <taxon>Zoopagomycota</taxon>
        <taxon>Entomophthoromycotina</taxon>
        <taxon>Entomophthoromycetes</taxon>
        <taxon>Entomophthorales</taxon>
        <taxon>Entomophthoraceae</taxon>
        <taxon>Entomophthora</taxon>
    </lineage>
</organism>
<sequence length="131" mass="14655">MDLNLWAPPASSQPTPNLTKYVIPSVKLLYLDSSLIQCNILAKAFRQAINLYSIVFALYGFELPDLSSYVTKVLPSILGISSSTKSYPSWDMWSKDGIKPDKQKIQAICKMPSPKDKFKLCAFLGMVAYIQ</sequence>
<dbReference type="Proteomes" id="UP001165960">
    <property type="component" value="Unassembled WGS sequence"/>
</dbReference>
<comment type="caution">
    <text evidence="1">The sequence shown here is derived from an EMBL/GenBank/DDBJ whole genome shotgun (WGS) entry which is preliminary data.</text>
</comment>
<reference evidence="1" key="1">
    <citation type="submission" date="2022-04" db="EMBL/GenBank/DDBJ databases">
        <title>Genome of the entomopathogenic fungus Entomophthora muscae.</title>
        <authorList>
            <person name="Elya C."/>
            <person name="Lovett B.R."/>
            <person name="Lee E."/>
            <person name="Macias A.M."/>
            <person name="Hajek A.E."/>
            <person name="De Bivort B.L."/>
            <person name="Kasson M.T."/>
            <person name="De Fine Licht H.H."/>
            <person name="Stajich J.E."/>
        </authorList>
    </citation>
    <scope>NUCLEOTIDE SEQUENCE</scope>
    <source>
        <strain evidence="1">Berkeley</strain>
    </source>
</reference>
<name>A0ACC2S2A3_9FUNG</name>
<protein>
    <submittedName>
        <fullName evidence="1">Uncharacterized protein</fullName>
    </submittedName>
</protein>
<evidence type="ECO:0000313" key="2">
    <source>
        <dbReference type="Proteomes" id="UP001165960"/>
    </source>
</evidence>
<evidence type="ECO:0000313" key="1">
    <source>
        <dbReference type="EMBL" id="KAJ9056508.1"/>
    </source>
</evidence>